<dbReference type="PANTHER" id="PTHR48449:SF1">
    <property type="entry name" value="DUF1985 DOMAIN-CONTAINING PROTEIN"/>
    <property type="match status" value="1"/>
</dbReference>
<reference evidence="3 4" key="1">
    <citation type="journal article" date="2018" name="Mol. Plant">
        <title>The genome of Artemisia annua provides insight into the evolution of Asteraceae family and artemisinin biosynthesis.</title>
        <authorList>
            <person name="Shen Q."/>
            <person name="Zhang L."/>
            <person name="Liao Z."/>
            <person name="Wang S."/>
            <person name="Yan T."/>
            <person name="Shi P."/>
            <person name="Liu M."/>
            <person name="Fu X."/>
            <person name="Pan Q."/>
            <person name="Wang Y."/>
            <person name="Lv Z."/>
            <person name="Lu X."/>
            <person name="Zhang F."/>
            <person name="Jiang W."/>
            <person name="Ma Y."/>
            <person name="Chen M."/>
            <person name="Hao X."/>
            <person name="Li L."/>
            <person name="Tang Y."/>
            <person name="Lv G."/>
            <person name="Zhou Y."/>
            <person name="Sun X."/>
            <person name="Brodelius P.E."/>
            <person name="Rose J.K.C."/>
            <person name="Tang K."/>
        </authorList>
    </citation>
    <scope>NUCLEOTIDE SEQUENCE [LARGE SCALE GENOMIC DNA]</scope>
    <source>
        <strain evidence="4">cv. Huhao1</strain>
        <tissue evidence="3">Leaf</tissue>
    </source>
</reference>
<protein>
    <submittedName>
        <fullName evidence="3">Phospholipase-like protein</fullName>
    </submittedName>
</protein>
<accession>A0A2U1KSI1</accession>
<feature type="region of interest" description="Disordered" evidence="1">
    <location>
        <begin position="238"/>
        <end position="301"/>
    </location>
</feature>
<organism evidence="3 4">
    <name type="scientific">Artemisia annua</name>
    <name type="common">Sweet wormwood</name>
    <dbReference type="NCBI Taxonomy" id="35608"/>
    <lineage>
        <taxon>Eukaryota</taxon>
        <taxon>Viridiplantae</taxon>
        <taxon>Streptophyta</taxon>
        <taxon>Embryophyta</taxon>
        <taxon>Tracheophyta</taxon>
        <taxon>Spermatophyta</taxon>
        <taxon>Magnoliopsida</taxon>
        <taxon>eudicotyledons</taxon>
        <taxon>Gunneridae</taxon>
        <taxon>Pentapetalae</taxon>
        <taxon>asterids</taxon>
        <taxon>campanulids</taxon>
        <taxon>Asterales</taxon>
        <taxon>Asteraceae</taxon>
        <taxon>Asteroideae</taxon>
        <taxon>Anthemideae</taxon>
        <taxon>Artemisiinae</taxon>
        <taxon>Artemisia</taxon>
    </lineage>
</organism>
<dbReference type="Pfam" id="PF09331">
    <property type="entry name" value="DUF1985"/>
    <property type="match status" value="1"/>
</dbReference>
<dbReference type="EMBL" id="PKPP01014394">
    <property type="protein sequence ID" value="PWA39700.1"/>
    <property type="molecule type" value="Genomic_DNA"/>
</dbReference>
<comment type="caution">
    <text evidence="3">The sequence shown here is derived from an EMBL/GenBank/DDBJ whole genome shotgun (WGS) entry which is preliminary data.</text>
</comment>
<feature type="compositionally biased region" description="Basic and acidic residues" evidence="1">
    <location>
        <begin position="238"/>
        <end position="258"/>
    </location>
</feature>
<gene>
    <name evidence="3" type="ORF">CTI12_AA569580</name>
</gene>
<name>A0A2U1KSI1_ARTAN</name>
<dbReference type="PANTHER" id="PTHR48449">
    <property type="entry name" value="DUF1985 DOMAIN-CONTAINING PROTEIN"/>
    <property type="match status" value="1"/>
</dbReference>
<evidence type="ECO:0000313" key="4">
    <source>
        <dbReference type="Proteomes" id="UP000245207"/>
    </source>
</evidence>
<feature type="compositionally biased region" description="Acidic residues" evidence="1">
    <location>
        <begin position="259"/>
        <end position="269"/>
    </location>
</feature>
<evidence type="ECO:0000256" key="1">
    <source>
        <dbReference type="SAM" id="MobiDB-lite"/>
    </source>
</evidence>
<dbReference type="AlphaFoldDB" id="A0A2U1KSI1"/>
<proteinExistence type="predicted"/>
<dbReference type="OrthoDB" id="1930729at2759"/>
<sequence>MFRKTVFGPWLDIRFCDNDSLLMYYVLQHQVKVSNISFDSPPLQFKFGDDLLEFGRKEFCLITGFRFCQVVVSEKNPNAFRYRVFSEKRAKGINSVYANDYLVLVEAVSDEDVVRLCLLVIAILVFMGNEDMNCIPKHILSLVEDLDAWNVFPWGEYMWDKFYQRTVNVVDRHRKDHLAKLKANPKFSATYNMYGFAWAFKESILIKGLYATKLELRQPWCNDSIPFIKGLADRDLPCDAEQDDGHQADSADDDKVADTEEDEEEADVTDDQHHGPSVQDLDEDDVENSNRVNSTEAPKETNVSTSAILSELFHLQSNLLFISKHIKSVPNQDIRKLFNDVKTRVSEIVTVLNANVDGGVVYDQDNTDDPNTRANVDADVPDIDMVYFYGF</sequence>
<feature type="domain" description="DUF1985" evidence="2">
    <location>
        <begin position="44"/>
        <end position="162"/>
    </location>
</feature>
<evidence type="ECO:0000313" key="3">
    <source>
        <dbReference type="EMBL" id="PWA39700.1"/>
    </source>
</evidence>
<keyword evidence="4" id="KW-1185">Reference proteome</keyword>
<evidence type="ECO:0000259" key="2">
    <source>
        <dbReference type="Pfam" id="PF09331"/>
    </source>
</evidence>
<dbReference type="InterPro" id="IPR015410">
    <property type="entry name" value="DUF1985"/>
</dbReference>
<dbReference type="Proteomes" id="UP000245207">
    <property type="component" value="Unassembled WGS sequence"/>
</dbReference>
<feature type="compositionally biased region" description="Polar residues" evidence="1">
    <location>
        <begin position="289"/>
        <end position="301"/>
    </location>
</feature>